<evidence type="ECO:0000256" key="1">
    <source>
        <dbReference type="SAM" id="SignalP"/>
    </source>
</evidence>
<feature type="chain" id="PRO_5046244631" description="Chaplin" evidence="1">
    <location>
        <begin position="28"/>
        <end position="82"/>
    </location>
</feature>
<organism evidence="2 3">
    <name type="scientific">Streptomyces anandii</name>
    <dbReference type="NCBI Taxonomy" id="285454"/>
    <lineage>
        <taxon>Bacteria</taxon>
        <taxon>Bacillati</taxon>
        <taxon>Actinomycetota</taxon>
        <taxon>Actinomycetes</taxon>
        <taxon>Kitasatosporales</taxon>
        <taxon>Streptomycetaceae</taxon>
        <taxon>Streptomyces</taxon>
    </lineage>
</organism>
<dbReference type="RefSeq" id="WP_381806619.1">
    <property type="nucleotide sequence ID" value="NZ_JBHYTS010000042.1"/>
</dbReference>
<dbReference type="Proteomes" id="UP001599756">
    <property type="component" value="Unassembled WGS sequence"/>
</dbReference>
<proteinExistence type="predicted"/>
<dbReference type="EMBL" id="JBHYTS010000042">
    <property type="protein sequence ID" value="MFE1753637.1"/>
    <property type="molecule type" value="Genomic_DNA"/>
</dbReference>
<gene>
    <name evidence="2" type="ORF">ACFW88_24375</name>
</gene>
<sequence length="82" mass="8291">MRRLKKVMLMTSVLSGVGLAAAGTAQANCAGDPPPAAVDNAQSLKCDQDFQSSLVTINAPISVLGDSITNIGNFCTLAGPGK</sequence>
<accession>A0ABW6HAI4</accession>
<reference evidence="2 3" key="1">
    <citation type="submission" date="2024-09" db="EMBL/GenBank/DDBJ databases">
        <title>The Natural Products Discovery Center: Release of the First 8490 Sequenced Strains for Exploring Actinobacteria Biosynthetic Diversity.</title>
        <authorList>
            <person name="Kalkreuter E."/>
            <person name="Kautsar S.A."/>
            <person name="Yang D."/>
            <person name="Bader C.D."/>
            <person name="Teijaro C.N."/>
            <person name="Fluegel L."/>
            <person name="Davis C.M."/>
            <person name="Simpson J.R."/>
            <person name="Lauterbach L."/>
            <person name="Steele A.D."/>
            <person name="Gui C."/>
            <person name="Meng S."/>
            <person name="Li G."/>
            <person name="Viehrig K."/>
            <person name="Ye F."/>
            <person name="Su P."/>
            <person name="Kiefer A.F."/>
            <person name="Nichols A."/>
            <person name="Cepeda A.J."/>
            <person name="Yan W."/>
            <person name="Fan B."/>
            <person name="Jiang Y."/>
            <person name="Adhikari A."/>
            <person name="Zheng C.-J."/>
            <person name="Schuster L."/>
            <person name="Cowan T.M."/>
            <person name="Smanski M.J."/>
            <person name="Chevrette M.G."/>
            <person name="De Carvalho L.P.S."/>
            <person name="Shen B."/>
        </authorList>
    </citation>
    <scope>NUCLEOTIDE SEQUENCE [LARGE SCALE GENOMIC DNA]</scope>
    <source>
        <strain evidence="2 3">NPDC059500</strain>
    </source>
</reference>
<evidence type="ECO:0000313" key="3">
    <source>
        <dbReference type="Proteomes" id="UP001599756"/>
    </source>
</evidence>
<evidence type="ECO:0008006" key="4">
    <source>
        <dbReference type="Google" id="ProtNLM"/>
    </source>
</evidence>
<name>A0ABW6HAI4_9ACTN</name>
<comment type="caution">
    <text evidence="2">The sequence shown here is derived from an EMBL/GenBank/DDBJ whole genome shotgun (WGS) entry which is preliminary data.</text>
</comment>
<evidence type="ECO:0000313" key="2">
    <source>
        <dbReference type="EMBL" id="MFE1753637.1"/>
    </source>
</evidence>
<keyword evidence="1" id="KW-0732">Signal</keyword>
<protein>
    <recommendedName>
        <fullName evidence="4">Chaplin</fullName>
    </recommendedName>
</protein>
<feature type="signal peptide" evidence="1">
    <location>
        <begin position="1"/>
        <end position="27"/>
    </location>
</feature>
<keyword evidence="3" id="KW-1185">Reference proteome</keyword>